<keyword evidence="5 6" id="KW-0472">Membrane</keyword>
<dbReference type="PANTHER" id="PTHR43652">
    <property type="entry name" value="BASIC AMINO ACID ANTIPORTER YFCC-RELATED"/>
    <property type="match status" value="1"/>
</dbReference>
<dbReference type="GO" id="GO:0005886">
    <property type="term" value="C:plasma membrane"/>
    <property type="evidence" value="ECO:0007669"/>
    <property type="project" value="UniProtKB-SubCell"/>
</dbReference>
<evidence type="ECO:0000313" key="10">
    <source>
        <dbReference type="Proteomes" id="UP000264146"/>
    </source>
</evidence>
<feature type="transmembrane region" description="Helical" evidence="6">
    <location>
        <begin position="6"/>
        <end position="24"/>
    </location>
</feature>
<dbReference type="Pfam" id="PF03606">
    <property type="entry name" value="DcuC"/>
    <property type="match status" value="1"/>
</dbReference>
<feature type="transmembrane region" description="Helical" evidence="6">
    <location>
        <begin position="268"/>
        <end position="288"/>
    </location>
</feature>
<dbReference type="EMBL" id="LR962863">
    <property type="protein sequence ID" value="CAD7358523.1"/>
    <property type="molecule type" value="Genomic_DNA"/>
</dbReference>
<dbReference type="PANTHER" id="PTHR43652:SF2">
    <property type="entry name" value="BASIC AMINO ACID ANTIPORTER YFCC-RELATED"/>
    <property type="match status" value="1"/>
</dbReference>
<keyword evidence="3 6" id="KW-0812">Transmembrane</keyword>
<feature type="transmembrane region" description="Helical" evidence="6">
    <location>
        <begin position="185"/>
        <end position="204"/>
    </location>
</feature>
<dbReference type="InterPro" id="IPR051679">
    <property type="entry name" value="DASS-Related_Transporters"/>
</dbReference>
<feature type="transmembrane region" description="Helical" evidence="6">
    <location>
        <begin position="104"/>
        <end position="133"/>
    </location>
</feature>
<feature type="transmembrane region" description="Helical" evidence="6">
    <location>
        <begin position="427"/>
        <end position="448"/>
    </location>
</feature>
<dbReference type="Proteomes" id="UP000264146">
    <property type="component" value="Chromosome"/>
</dbReference>
<feature type="transmembrane region" description="Helical" evidence="6">
    <location>
        <begin position="300"/>
        <end position="321"/>
    </location>
</feature>
<comment type="subcellular location">
    <subcellularLocation>
        <location evidence="1">Cell membrane</location>
        <topology evidence="1">Multi-pass membrane protein</topology>
    </subcellularLocation>
</comment>
<keyword evidence="11" id="KW-1185">Reference proteome</keyword>
<evidence type="ECO:0000313" key="7">
    <source>
        <dbReference type="EMBL" id="CAD7358523.1"/>
    </source>
</evidence>
<reference evidence="7 10" key="3">
    <citation type="submission" date="2020-11" db="EMBL/GenBank/DDBJ databases">
        <authorList>
            <consortium name="Pathogen Informatics"/>
        </authorList>
    </citation>
    <scope>NUCLEOTIDE SEQUENCE [LARGE SCALE GENOMIC DNA]</scope>
    <source>
        <strain evidence="7 10">NCTC12218</strain>
    </source>
</reference>
<evidence type="ECO:0000256" key="1">
    <source>
        <dbReference type="ARBA" id="ARBA00004651"/>
    </source>
</evidence>
<evidence type="ECO:0000256" key="6">
    <source>
        <dbReference type="SAM" id="Phobius"/>
    </source>
</evidence>
<keyword evidence="4 6" id="KW-1133">Transmembrane helix</keyword>
<name>A0A7Z7QMT7_STASC</name>
<feature type="transmembrane region" description="Helical" evidence="6">
    <location>
        <begin position="402"/>
        <end position="421"/>
    </location>
</feature>
<keyword evidence="2" id="KW-1003">Cell membrane</keyword>
<dbReference type="RefSeq" id="WP_126496373.1">
    <property type="nucleotide sequence ID" value="NZ_CALYEE010000001.1"/>
</dbReference>
<feature type="transmembrane region" description="Helical" evidence="6">
    <location>
        <begin position="62"/>
        <end position="82"/>
    </location>
</feature>
<reference evidence="8 11" key="1">
    <citation type="submission" date="2018-01" db="EMBL/GenBank/DDBJ databases">
        <title>Complete genome sequence of Staphylococcus Scheliferi isolated from human.</title>
        <authorList>
            <person name="Abouelkhair M.A."/>
            <person name="Bemis D.A."/>
            <person name="Kania S.A."/>
        </authorList>
    </citation>
    <scope>NUCLEOTIDE SEQUENCE [LARGE SCALE GENOMIC DNA]</scope>
    <source>
        <strain evidence="8 11">ATCC 43808</strain>
    </source>
</reference>
<evidence type="ECO:0000256" key="3">
    <source>
        <dbReference type="ARBA" id="ARBA00022692"/>
    </source>
</evidence>
<proteinExistence type="predicted"/>
<feature type="transmembrane region" description="Helical" evidence="6">
    <location>
        <begin position="245"/>
        <end position="262"/>
    </location>
</feature>
<reference evidence="9" key="2">
    <citation type="submission" date="2018-06" db="EMBL/GenBank/DDBJ databases">
        <authorList>
            <consortium name="Pathogen Informatics"/>
            <person name="Doyle S."/>
        </authorList>
    </citation>
    <scope>NUCLEOTIDE SEQUENCE [LARGE SCALE GENOMIC DNA]</scope>
    <source>
        <strain evidence="9">NCTC12218</strain>
    </source>
</reference>
<evidence type="ECO:0000256" key="4">
    <source>
        <dbReference type="ARBA" id="ARBA00022989"/>
    </source>
</evidence>
<evidence type="ECO:0000256" key="5">
    <source>
        <dbReference type="ARBA" id="ARBA00023136"/>
    </source>
</evidence>
<sequence>MPNTFVILFGLLLIVWLLSFLIPSGEFARKGAKKEVVANSFEYINQVRLNILDLFMAIPKGMVVTADLIFLVLIMGGAVAVIEKQGTFNAAVSKLVDKTGGNKYVLIITISILFGIIHGFGVSANAVIAFIPLGIILAQKLKLDAIAGVAIVYLGYYVGAVAPIFDPIALGVAQTIAKLPIFSGVMMRVYIFITIMIVTLIYLCRYVNKISKNPDDSFMGEEKFSSEIMANDAEKEIPFNLKHQLIVLCFFLTIGLFVYGSLQRGWGIQQLSALFLIDGILTAIIGRIKPNEFVSTFMEGAKNILFGALVIGFARGVTVIMEDGKFIDTIVHAVFVPLSHLSPILGAVAMFLFNLIFNLILPSGSGQAAVVMPLMTPLSDVIDVTRQTAVIAFKMGDGITNMITPVSGTLMAVLAVGGVPFGKWFKFAFPLVIYWSIIAIIFVVIAVMTNYGPF</sequence>
<accession>A0A7Z7QMT7</accession>
<dbReference type="EMBL" id="UHEF01000001">
    <property type="protein sequence ID" value="SUM85956.1"/>
    <property type="molecule type" value="Genomic_DNA"/>
</dbReference>
<evidence type="ECO:0000256" key="2">
    <source>
        <dbReference type="ARBA" id="ARBA00022475"/>
    </source>
</evidence>
<evidence type="ECO:0000313" key="9">
    <source>
        <dbReference type="EMBL" id="SUM85956.1"/>
    </source>
</evidence>
<gene>
    <name evidence="8" type="ORF">C1O36_00950</name>
    <name evidence="9" type="ORF">NCTC12218_00104</name>
</gene>
<protein>
    <submittedName>
        <fullName evidence="9">Short-chain fatty acids transporter</fullName>
    </submittedName>
</protein>
<dbReference type="EMBL" id="POVK01000002">
    <property type="protein sequence ID" value="NHA33106.1"/>
    <property type="molecule type" value="Genomic_DNA"/>
</dbReference>
<evidence type="ECO:0000313" key="11">
    <source>
        <dbReference type="Proteomes" id="UP000572988"/>
    </source>
</evidence>
<dbReference type="Proteomes" id="UP000572988">
    <property type="component" value="Unassembled WGS sequence"/>
</dbReference>
<dbReference type="AlphaFoldDB" id="A0A7Z7QMT7"/>
<dbReference type="InterPro" id="IPR018385">
    <property type="entry name" value="C4_dicarb_anaerob_car-like"/>
</dbReference>
<evidence type="ECO:0000313" key="8">
    <source>
        <dbReference type="EMBL" id="NHA33106.1"/>
    </source>
</evidence>
<feature type="transmembrane region" description="Helical" evidence="6">
    <location>
        <begin position="145"/>
        <end position="165"/>
    </location>
</feature>
<organism evidence="9">
    <name type="scientific">Staphylococcus schleiferi</name>
    <dbReference type="NCBI Taxonomy" id="1295"/>
    <lineage>
        <taxon>Bacteria</taxon>
        <taxon>Bacillati</taxon>
        <taxon>Bacillota</taxon>
        <taxon>Bacilli</taxon>
        <taxon>Bacillales</taxon>
        <taxon>Staphylococcaceae</taxon>
        <taxon>Staphylococcus</taxon>
    </lineage>
</organism>